<dbReference type="Pfam" id="PF17788">
    <property type="entry name" value="HypF_C"/>
    <property type="match status" value="1"/>
</dbReference>
<dbReference type="PANTHER" id="PTHR42959">
    <property type="entry name" value="CARBAMOYLTRANSFERASE"/>
    <property type="match status" value="1"/>
</dbReference>
<name>B4S9J1_PROA2</name>
<dbReference type="GO" id="GO:0051604">
    <property type="term" value="P:protein maturation"/>
    <property type="evidence" value="ECO:0007669"/>
    <property type="project" value="TreeGrafter"/>
</dbReference>
<dbReference type="Pfam" id="PF01300">
    <property type="entry name" value="Sua5_yciO_yrdC"/>
    <property type="match status" value="1"/>
</dbReference>
<dbReference type="InterPro" id="IPR041440">
    <property type="entry name" value="HypF_C"/>
</dbReference>
<dbReference type="SUPFAM" id="SSF54975">
    <property type="entry name" value="Acylphosphatase/BLUF domain-like"/>
    <property type="match status" value="1"/>
</dbReference>
<dbReference type="InterPro" id="IPR017945">
    <property type="entry name" value="DHBP_synth_RibB-like_a/b_dom"/>
</dbReference>
<evidence type="ECO:0000259" key="11">
    <source>
        <dbReference type="PROSITE" id="PS51163"/>
    </source>
</evidence>
<dbReference type="Pfam" id="PF22521">
    <property type="entry name" value="HypF_C_2"/>
    <property type="match status" value="1"/>
</dbReference>
<evidence type="ECO:0000256" key="2">
    <source>
        <dbReference type="ARBA" id="ARBA00008097"/>
    </source>
</evidence>
<feature type="active site" evidence="9">
    <location>
        <position position="34"/>
    </location>
</feature>
<evidence type="ECO:0000256" key="5">
    <source>
        <dbReference type="ARBA" id="ARBA00022771"/>
    </source>
</evidence>
<dbReference type="RefSeq" id="WP_012506194.1">
    <property type="nucleotide sequence ID" value="NC_011059.1"/>
</dbReference>
<dbReference type="PIRSF" id="PIRSF006256">
    <property type="entry name" value="CMPcnvr_hdrg_mat"/>
    <property type="match status" value="1"/>
</dbReference>
<comment type="pathway">
    <text evidence="1">Protein modification; [NiFe] hydrogenase maturation.</text>
</comment>
<comment type="catalytic activity">
    <reaction evidence="9">
        <text>an acyl phosphate + H2O = a carboxylate + phosphate + H(+)</text>
        <dbReference type="Rhea" id="RHEA:14965"/>
        <dbReference type="ChEBI" id="CHEBI:15377"/>
        <dbReference type="ChEBI" id="CHEBI:15378"/>
        <dbReference type="ChEBI" id="CHEBI:29067"/>
        <dbReference type="ChEBI" id="CHEBI:43474"/>
        <dbReference type="ChEBI" id="CHEBI:59918"/>
        <dbReference type="EC" id="3.6.1.7"/>
    </reaction>
</comment>
<feature type="domain" description="Acylphosphatase-like" evidence="10">
    <location>
        <begin position="19"/>
        <end position="106"/>
    </location>
</feature>
<dbReference type="AlphaFoldDB" id="B4S9J1"/>
<sequence>MGGVVESSNEPILSGRARRLRLAVNGIVQGVGFRPYVYRLATSLGLSGSIRNTASGVLIEVQAETPLLLERFVQELGSEAPPLAEIFSVVADEIPAQSGNGFVILSSDDGEDVETLIPPDIALCDDCRSELLDPLDRRYRYAFINCTNCGPRFSIVERLPYDRPLTSMKGFTMCEKCGREYGNPLDRRFHAQPNACPDCGPALQLLDAGGEPINAPDPLSLALQKLKDGDIVAVKGVGGFHLAVDATDQSAVMNLRERKGRERKPFAVMARSLGSAEKVAQVSDEERVALRSLQAPVVLMHKKASASLLAPDVAPANDRIGLMLPYSPLHVLMMEEGPEFLVMTSANSSEEPIALENDEAVSRLQGIADYFLVHNRPIHLRCDDSVTMVMSGALRQIRRGRGYAPLPVLLSSDGPSVLAAGGEMKNTVCVLQGSQALLSQHIGDLKNYVAYEHFQQVAEHMQHIFQVRPEAIISDMHPSYLSTQWAQNQSDIPVLHVQHHHAHLVSCLAENRFDGQAVGIILDGTGYGTDGTVWGGEVLIGDASGFFRFASLEPVRMPGGDRAALFPWKAAAGYLFHTYGHIPEIAAFEGCFVEGIADLLARQVNAPPASSCGRLFDAVSALCGLCREISYEGQAAIELMHAAGIAEGKPFAWEVVSAGSDRWHLSVAPMVQDIVTALGSAMSVSDISRRFHVTIVKMFSDIALRACRFSGLTSVALSGGVFQNPLVFEGLVSDLQLHGIEVLTHSQVPSNDGGLSLGQAVIGRHWVKTGCACRRSDA</sequence>
<dbReference type="InterPro" id="IPR011125">
    <property type="entry name" value="Znf_HypF"/>
</dbReference>
<dbReference type="GO" id="GO:0016874">
    <property type="term" value="F:ligase activity"/>
    <property type="evidence" value="ECO:0007669"/>
    <property type="project" value="UniProtKB-UniRule"/>
</dbReference>
<comment type="similarity">
    <text evidence="2 8">Belongs to the carbamoyltransferase HypF family.</text>
</comment>
<evidence type="ECO:0000313" key="13">
    <source>
        <dbReference type="Proteomes" id="UP000002725"/>
    </source>
</evidence>
<evidence type="ECO:0000256" key="1">
    <source>
        <dbReference type="ARBA" id="ARBA00004711"/>
    </source>
</evidence>
<dbReference type="SUPFAM" id="SSF55821">
    <property type="entry name" value="YrdC/RibB"/>
    <property type="match status" value="1"/>
</dbReference>
<keyword evidence="9" id="KW-0378">Hydrolase</keyword>
<dbReference type="PROSITE" id="PS51163">
    <property type="entry name" value="YRDC"/>
    <property type="match status" value="1"/>
</dbReference>
<dbReference type="GO" id="GO:0008270">
    <property type="term" value="F:zinc ion binding"/>
    <property type="evidence" value="ECO:0007669"/>
    <property type="project" value="UniProtKB-KW"/>
</dbReference>
<dbReference type="GO" id="GO:0003725">
    <property type="term" value="F:double-stranded RNA binding"/>
    <property type="evidence" value="ECO:0007669"/>
    <property type="project" value="InterPro"/>
</dbReference>
<evidence type="ECO:0000256" key="4">
    <source>
        <dbReference type="ARBA" id="ARBA00022723"/>
    </source>
</evidence>
<evidence type="ECO:0000313" key="12">
    <source>
        <dbReference type="EMBL" id="ACF46661.1"/>
    </source>
</evidence>
<accession>B4S9J1</accession>
<dbReference type="Pfam" id="PF07503">
    <property type="entry name" value="zf-HYPF"/>
    <property type="match status" value="2"/>
</dbReference>
<dbReference type="InterPro" id="IPR017968">
    <property type="entry name" value="Acylphosphatase_CS"/>
</dbReference>
<dbReference type="Gene3D" id="3.30.110.120">
    <property type="match status" value="1"/>
</dbReference>
<reference evidence="12" key="1">
    <citation type="submission" date="2008-06" db="EMBL/GenBank/DDBJ databases">
        <title>Complete sequence of chromosome of Prosthecochloris aestuarii DSM 271.</title>
        <authorList>
            <consortium name="US DOE Joint Genome Institute"/>
            <person name="Lucas S."/>
            <person name="Copeland A."/>
            <person name="Lapidus A."/>
            <person name="Glavina del Rio T."/>
            <person name="Dalin E."/>
            <person name="Tice H."/>
            <person name="Bruce D."/>
            <person name="Goodwin L."/>
            <person name="Pitluck S."/>
            <person name="Schmutz J."/>
            <person name="Larimer F."/>
            <person name="Land M."/>
            <person name="Hauser L."/>
            <person name="Kyrpides N."/>
            <person name="Anderson I."/>
            <person name="Liu Z."/>
            <person name="Li T."/>
            <person name="Zhao F."/>
            <person name="Overmann J."/>
            <person name="Bryant D.A."/>
            <person name="Richardson P."/>
        </authorList>
    </citation>
    <scope>NUCLEOTIDE SEQUENCE [LARGE SCALE GENOMIC DNA]</scope>
    <source>
        <strain evidence="12">DSM 271</strain>
    </source>
</reference>
<keyword evidence="6" id="KW-0862">Zinc</keyword>
<dbReference type="PROSITE" id="PS00150">
    <property type="entry name" value="ACYLPHOSPHATASE_1"/>
    <property type="match status" value="1"/>
</dbReference>
<dbReference type="KEGG" id="paa:Paes_1643"/>
<evidence type="ECO:0000256" key="6">
    <source>
        <dbReference type="ARBA" id="ARBA00022833"/>
    </source>
</evidence>
<evidence type="ECO:0000259" key="10">
    <source>
        <dbReference type="PROSITE" id="PS51160"/>
    </source>
</evidence>
<dbReference type="SUPFAM" id="SSF53067">
    <property type="entry name" value="Actin-like ATPase domain"/>
    <property type="match status" value="1"/>
</dbReference>
<dbReference type="STRING" id="290512.Paes_1643"/>
<protein>
    <recommendedName>
        <fullName evidence="8">Carbamoyltransferase</fullName>
        <ecNumber evidence="8">6.2.-.-</ecNumber>
    </recommendedName>
</protein>
<feature type="domain" description="YrdC-like" evidence="11">
    <location>
        <begin position="216"/>
        <end position="402"/>
    </location>
</feature>
<dbReference type="InterPro" id="IPR036046">
    <property type="entry name" value="Acylphosphatase-like_dom_sf"/>
</dbReference>
<dbReference type="InterPro" id="IPR001792">
    <property type="entry name" value="Acylphosphatase-like_dom"/>
</dbReference>
<dbReference type="PROSITE" id="PS51160">
    <property type="entry name" value="ACYLPHOSPHATASE_3"/>
    <property type="match status" value="1"/>
</dbReference>
<dbReference type="Proteomes" id="UP000002725">
    <property type="component" value="Chromosome"/>
</dbReference>
<dbReference type="InterPro" id="IPR051060">
    <property type="entry name" value="Carbamoyltrans_HypF-like"/>
</dbReference>
<feature type="active site" evidence="9">
    <location>
        <position position="52"/>
    </location>
</feature>
<dbReference type="InterPro" id="IPR006070">
    <property type="entry name" value="Sua5-like_dom"/>
</dbReference>
<dbReference type="UniPathway" id="UPA00335"/>
<keyword evidence="4" id="KW-0479">Metal-binding</keyword>
<dbReference type="PANTHER" id="PTHR42959:SF1">
    <property type="entry name" value="CARBAMOYLTRANSFERASE HYPF"/>
    <property type="match status" value="1"/>
</dbReference>
<dbReference type="GO" id="GO:0003998">
    <property type="term" value="F:acylphosphatase activity"/>
    <property type="evidence" value="ECO:0007669"/>
    <property type="project" value="UniProtKB-EC"/>
</dbReference>
<dbReference type="HOGENOM" id="CLU_009164_0_0_10"/>
<organism evidence="12 13">
    <name type="scientific">Prosthecochloris aestuarii (strain DSM 271 / SK 413)</name>
    <dbReference type="NCBI Taxonomy" id="290512"/>
    <lineage>
        <taxon>Bacteria</taxon>
        <taxon>Pseudomonadati</taxon>
        <taxon>Chlorobiota</taxon>
        <taxon>Chlorobiia</taxon>
        <taxon>Chlorobiales</taxon>
        <taxon>Chlorobiaceae</taxon>
        <taxon>Prosthecochloris</taxon>
    </lineage>
</organism>
<dbReference type="Gene3D" id="3.90.870.50">
    <property type="match status" value="1"/>
</dbReference>
<proteinExistence type="inferred from homology"/>
<dbReference type="EC" id="6.2.-.-" evidence="8"/>
<dbReference type="Pfam" id="PF00708">
    <property type="entry name" value="Acylphosphatase"/>
    <property type="match status" value="1"/>
</dbReference>
<keyword evidence="5" id="KW-0863">Zinc-finger</keyword>
<gene>
    <name evidence="12" type="ordered locus">Paes_1643</name>
</gene>
<dbReference type="InterPro" id="IPR055128">
    <property type="entry name" value="HypF_C_2"/>
</dbReference>
<comment type="catalytic activity">
    <reaction evidence="7">
        <text>C-terminal L-cysteinyl-[HypE protein] + carbamoyl phosphate + ATP + H2O = C-terminal S-carboxamide-L-cysteinyl-[HypE protein] + AMP + phosphate + diphosphate + H(+)</text>
        <dbReference type="Rhea" id="RHEA:55636"/>
        <dbReference type="Rhea" id="RHEA-COMP:14247"/>
        <dbReference type="Rhea" id="RHEA-COMP:14392"/>
        <dbReference type="ChEBI" id="CHEBI:15377"/>
        <dbReference type="ChEBI" id="CHEBI:15378"/>
        <dbReference type="ChEBI" id="CHEBI:30616"/>
        <dbReference type="ChEBI" id="CHEBI:33019"/>
        <dbReference type="ChEBI" id="CHEBI:43474"/>
        <dbReference type="ChEBI" id="CHEBI:58228"/>
        <dbReference type="ChEBI" id="CHEBI:76913"/>
        <dbReference type="ChEBI" id="CHEBI:139126"/>
        <dbReference type="ChEBI" id="CHEBI:456215"/>
    </reaction>
</comment>
<evidence type="ECO:0000256" key="8">
    <source>
        <dbReference type="PIRNR" id="PIRNR006256"/>
    </source>
</evidence>
<dbReference type="EMBL" id="CP001108">
    <property type="protein sequence ID" value="ACF46661.1"/>
    <property type="molecule type" value="Genomic_DNA"/>
</dbReference>
<dbReference type="eggNOG" id="COG0068">
    <property type="taxonomic scope" value="Bacteria"/>
</dbReference>
<dbReference type="InterPro" id="IPR004421">
    <property type="entry name" value="Carbamoyltransferase_HypF"/>
</dbReference>
<dbReference type="GO" id="GO:0016743">
    <property type="term" value="F:carboxyl- or carbamoyltransferase activity"/>
    <property type="evidence" value="ECO:0007669"/>
    <property type="project" value="UniProtKB-UniRule"/>
</dbReference>
<evidence type="ECO:0000256" key="7">
    <source>
        <dbReference type="ARBA" id="ARBA00048220"/>
    </source>
</evidence>
<dbReference type="Gene3D" id="3.30.420.40">
    <property type="match status" value="1"/>
</dbReference>
<dbReference type="InterPro" id="IPR043129">
    <property type="entry name" value="ATPase_NBD"/>
</dbReference>
<evidence type="ECO:0000256" key="3">
    <source>
        <dbReference type="ARBA" id="ARBA00022598"/>
    </source>
</evidence>
<keyword evidence="3" id="KW-0436">Ligase</keyword>
<dbReference type="Gene3D" id="3.30.420.360">
    <property type="match status" value="1"/>
</dbReference>
<evidence type="ECO:0000256" key="9">
    <source>
        <dbReference type="PROSITE-ProRule" id="PRU00520"/>
    </source>
</evidence>
<dbReference type="NCBIfam" id="TIGR00143">
    <property type="entry name" value="hypF"/>
    <property type="match status" value="1"/>
</dbReference>
<keyword evidence="13" id="KW-1185">Reference proteome</keyword>